<dbReference type="SMART" id="SM00729">
    <property type="entry name" value="Elp3"/>
    <property type="match status" value="1"/>
</dbReference>
<dbReference type="SFLD" id="SFLDG01082">
    <property type="entry name" value="B12-binding_domain_containing"/>
    <property type="match status" value="1"/>
</dbReference>
<evidence type="ECO:0000256" key="1">
    <source>
        <dbReference type="ARBA" id="ARBA00001966"/>
    </source>
</evidence>
<dbReference type="EMBL" id="CP003181">
    <property type="protein sequence ID" value="AHJ63397.1"/>
    <property type="molecule type" value="Genomic_DNA"/>
</dbReference>
<feature type="domain" description="Radical SAM core" evidence="9">
    <location>
        <begin position="144"/>
        <end position="377"/>
    </location>
</feature>
<accession>A0AAN0VGD0</accession>
<dbReference type="GO" id="GO:0035598">
    <property type="term" value="F:tRNA (N(6)-L-threonylcarbamoyladenosine(37)-C(2))-methylthiotransferase activity"/>
    <property type="evidence" value="ECO:0007669"/>
    <property type="project" value="TreeGrafter"/>
</dbReference>
<dbReference type="PROSITE" id="PS51918">
    <property type="entry name" value="RADICAL_SAM"/>
    <property type="match status" value="1"/>
</dbReference>
<evidence type="ECO:0000256" key="4">
    <source>
        <dbReference type="ARBA" id="ARBA00022691"/>
    </source>
</evidence>
<organism evidence="10 11">
    <name type="scientific">Granulibacter bethesdensis</name>
    <dbReference type="NCBI Taxonomy" id="364410"/>
    <lineage>
        <taxon>Bacteria</taxon>
        <taxon>Pseudomonadati</taxon>
        <taxon>Pseudomonadota</taxon>
        <taxon>Alphaproteobacteria</taxon>
        <taxon>Acetobacterales</taxon>
        <taxon>Acetobacteraceae</taxon>
        <taxon>Granulibacter</taxon>
    </lineage>
</organism>
<dbReference type="PROSITE" id="PS01278">
    <property type="entry name" value="MTTASE_RADICAL"/>
    <property type="match status" value="1"/>
</dbReference>
<dbReference type="Gene3D" id="3.80.30.20">
    <property type="entry name" value="tm_1862 like domain"/>
    <property type="match status" value="1"/>
</dbReference>
<protein>
    <submittedName>
        <fullName evidence="10">tRNA 2-methylthioadenosine synthase-like protein</fullName>
    </submittedName>
</protein>
<dbReference type="InterPro" id="IPR007197">
    <property type="entry name" value="rSAM"/>
</dbReference>
<dbReference type="Gene3D" id="3.40.50.12160">
    <property type="entry name" value="Methylthiotransferase, N-terminal domain"/>
    <property type="match status" value="1"/>
</dbReference>
<keyword evidence="6" id="KW-0408">Iron</keyword>
<comment type="cofactor">
    <cofactor evidence="1">
        <name>[4Fe-4S] cluster</name>
        <dbReference type="ChEBI" id="CHEBI:49883"/>
    </cofactor>
</comment>
<dbReference type="SUPFAM" id="SSF102114">
    <property type="entry name" value="Radical SAM enzymes"/>
    <property type="match status" value="1"/>
</dbReference>
<keyword evidence="3" id="KW-0808">Transferase</keyword>
<proteinExistence type="predicted"/>
<dbReference type="AlphaFoldDB" id="A0AAN0VGD0"/>
<evidence type="ECO:0000259" key="9">
    <source>
        <dbReference type="PROSITE" id="PS51918"/>
    </source>
</evidence>
<dbReference type="InterPro" id="IPR006467">
    <property type="entry name" value="MiaB-like_bact"/>
</dbReference>
<evidence type="ECO:0000256" key="6">
    <source>
        <dbReference type="ARBA" id="ARBA00023004"/>
    </source>
</evidence>
<sequence length="434" mass="47506">MSHDADEVIQDIPPPPVSASEAAGVNILTFGCRLNSYESEVMRGHAAALSDTIIVNTCAVTGEAERQARQAIRRAHRERPEAQIVVTGCAAQLDPARWAALPGVTRVLGNEDKLKPESWAPDALSAVSDIMQAKETAAHLVTEFAGRARAFVQVQQGCDHRCTFCIIPFGRGPSRSVPIGAIVDQVRLLVQRGYQEVVLTGVDITSYGPDLPGAPGLGQMMRRLLALVPELPRLRLSSLDPEEIDEDLWHLIAEEPRLMPHLHLSLQAGSDMILKRMKRRHSRAGALETVARARRLRPGIAIGADVIAGFPTETEALFEETLAFVREAQLPFLHVFPYSERPGTPAARMPAISVAERRARAARLREEATRQAEPFFAVQLGRTISLLTETEQAGHSEHFIPTRLSRPTEPGRLMKAMVVGADQRGLVADEVEMA</sequence>
<dbReference type="PROSITE" id="PS51449">
    <property type="entry name" value="MTTASE_N"/>
    <property type="match status" value="1"/>
</dbReference>
<dbReference type="GO" id="GO:0046872">
    <property type="term" value="F:metal ion binding"/>
    <property type="evidence" value="ECO:0007669"/>
    <property type="project" value="UniProtKB-KW"/>
</dbReference>
<dbReference type="InterPro" id="IPR023404">
    <property type="entry name" value="rSAM_horseshoe"/>
</dbReference>
<reference evidence="11" key="1">
    <citation type="submission" date="2012-06" db="EMBL/GenBank/DDBJ databases">
        <title>Genome analysis of multiple Granulibacter bethesdensis isolates demonstrates substantial genome diversity.</title>
        <authorList>
            <person name="Greenberg D.E."/>
            <person name="Porcella S.F."/>
            <person name="Zarember K."/>
            <person name="Zelazny A.M."/>
            <person name="Bruno D."/>
            <person name="Martens C."/>
            <person name="Barbian K.D."/>
            <person name="Jaske E."/>
            <person name="Holland S.M."/>
        </authorList>
    </citation>
    <scope>NUCLEOTIDE SEQUENCE [LARGE SCALE GENOMIC DNA]</scope>
    <source>
        <strain evidence="11">CGDNIH3</strain>
    </source>
</reference>
<dbReference type="PANTHER" id="PTHR11918:SF45">
    <property type="entry name" value="THREONYLCARBAMOYLADENOSINE TRNA METHYLTHIOTRANSFERASE"/>
    <property type="match status" value="1"/>
</dbReference>
<dbReference type="Pfam" id="PF00919">
    <property type="entry name" value="UPF0004"/>
    <property type="match status" value="1"/>
</dbReference>
<dbReference type="InterPro" id="IPR005839">
    <property type="entry name" value="Methylthiotransferase"/>
</dbReference>
<evidence type="ECO:0000256" key="5">
    <source>
        <dbReference type="ARBA" id="ARBA00022723"/>
    </source>
</evidence>
<dbReference type="SFLD" id="SFLDS00029">
    <property type="entry name" value="Radical_SAM"/>
    <property type="match status" value="1"/>
</dbReference>
<evidence type="ECO:0000256" key="2">
    <source>
        <dbReference type="ARBA" id="ARBA00022485"/>
    </source>
</evidence>
<dbReference type="InterPro" id="IPR058240">
    <property type="entry name" value="rSAM_sf"/>
</dbReference>
<keyword evidence="2" id="KW-0004">4Fe-4S</keyword>
<dbReference type="NCBIfam" id="TIGR01579">
    <property type="entry name" value="MiaB-like-C"/>
    <property type="match status" value="1"/>
</dbReference>
<evidence type="ECO:0000256" key="3">
    <source>
        <dbReference type="ARBA" id="ARBA00022679"/>
    </source>
</evidence>
<dbReference type="InterPro" id="IPR013848">
    <property type="entry name" value="Methylthiotransferase_N"/>
</dbReference>
<gene>
    <name evidence="10" type="ORF">GbCGDNIH3_1499</name>
</gene>
<dbReference type="KEGG" id="gbc:GbCGDNIH3_1499"/>
<dbReference type="InterPro" id="IPR038135">
    <property type="entry name" value="Methylthiotransferase_N_sf"/>
</dbReference>
<dbReference type="Proteomes" id="UP000019438">
    <property type="component" value="Chromosome"/>
</dbReference>
<evidence type="ECO:0000259" key="8">
    <source>
        <dbReference type="PROSITE" id="PS51449"/>
    </source>
</evidence>
<evidence type="ECO:0000313" key="11">
    <source>
        <dbReference type="Proteomes" id="UP000019438"/>
    </source>
</evidence>
<dbReference type="NCBIfam" id="TIGR00089">
    <property type="entry name" value="MiaB/RimO family radical SAM methylthiotransferase"/>
    <property type="match status" value="1"/>
</dbReference>
<dbReference type="CDD" id="cd01335">
    <property type="entry name" value="Radical_SAM"/>
    <property type="match status" value="1"/>
</dbReference>
<dbReference type="PANTHER" id="PTHR11918">
    <property type="entry name" value="RADICAL SAM PROTEINS"/>
    <property type="match status" value="1"/>
</dbReference>
<dbReference type="GO" id="GO:0051539">
    <property type="term" value="F:4 iron, 4 sulfur cluster binding"/>
    <property type="evidence" value="ECO:0007669"/>
    <property type="project" value="UniProtKB-KW"/>
</dbReference>
<feature type="domain" description="MTTase N-terminal" evidence="8">
    <location>
        <begin position="23"/>
        <end position="124"/>
    </location>
</feature>
<keyword evidence="5" id="KW-0479">Metal-binding</keyword>
<dbReference type="InterPro" id="IPR006638">
    <property type="entry name" value="Elp3/MiaA/NifB-like_rSAM"/>
</dbReference>
<evidence type="ECO:0000256" key="7">
    <source>
        <dbReference type="ARBA" id="ARBA00023014"/>
    </source>
</evidence>
<keyword evidence="7" id="KW-0411">Iron-sulfur</keyword>
<evidence type="ECO:0000313" key="10">
    <source>
        <dbReference type="EMBL" id="AHJ63397.1"/>
    </source>
</evidence>
<dbReference type="Pfam" id="PF04055">
    <property type="entry name" value="Radical_SAM"/>
    <property type="match status" value="1"/>
</dbReference>
<name>A0AAN0VGD0_9PROT</name>
<dbReference type="InterPro" id="IPR020612">
    <property type="entry name" value="Methylthiotransferase_CS"/>
</dbReference>
<keyword evidence="4" id="KW-0949">S-adenosyl-L-methionine</keyword>